<dbReference type="AlphaFoldDB" id="A0AAD5JL24"/>
<organism evidence="2 3">
    <name type="scientific">Phascolomyces articulosus</name>
    <dbReference type="NCBI Taxonomy" id="60185"/>
    <lineage>
        <taxon>Eukaryota</taxon>
        <taxon>Fungi</taxon>
        <taxon>Fungi incertae sedis</taxon>
        <taxon>Mucoromycota</taxon>
        <taxon>Mucoromycotina</taxon>
        <taxon>Mucoromycetes</taxon>
        <taxon>Mucorales</taxon>
        <taxon>Lichtheimiaceae</taxon>
        <taxon>Phascolomyces</taxon>
    </lineage>
</organism>
<keyword evidence="1" id="KW-0732">Signal</keyword>
<evidence type="ECO:0000256" key="1">
    <source>
        <dbReference type="SAM" id="SignalP"/>
    </source>
</evidence>
<dbReference type="Proteomes" id="UP001209540">
    <property type="component" value="Unassembled WGS sequence"/>
</dbReference>
<reference evidence="2" key="1">
    <citation type="journal article" date="2022" name="IScience">
        <title>Evolution of zygomycete secretomes and the origins of terrestrial fungal ecologies.</title>
        <authorList>
            <person name="Chang Y."/>
            <person name="Wang Y."/>
            <person name="Mondo S."/>
            <person name="Ahrendt S."/>
            <person name="Andreopoulos W."/>
            <person name="Barry K."/>
            <person name="Beard J."/>
            <person name="Benny G.L."/>
            <person name="Blankenship S."/>
            <person name="Bonito G."/>
            <person name="Cuomo C."/>
            <person name="Desiro A."/>
            <person name="Gervers K.A."/>
            <person name="Hundley H."/>
            <person name="Kuo A."/>
            <person name="LaButti K."/>
            <person name="Lang B.F."/>
            <person name="Lipzen A."/>
            <person name="O'Donnell K."/>
            <person name="Pangilinan J."/>
            <person name="Reynolds N."/>
            <person name="Sandor L."/>
            <person name="Smith M.E."/>
            <person name="Tsang A."/>
            <person name="Grigoriev I.V."/>
            <person name="Stajich J.E."/>
            <person name="Spatafora J.W."/>
        </authorList>
    </citation>
    <scope>NUCLEOTIDE SEQUENCE</scope>
    <source>
        <strain evidence="2">RSA 2281</strain>
    </source>
</reference>
<gene>
    <name evidence="2" type="ORF">BDA99DRAFT_544055</name>
</gene>
<evidence type="ECO:0000313" key="2">
    <source>
        <dbReference type="EMBL" id="KAI9244374.1"/>
    </source>
</evidence>
<evidence type="ECO:0000313" key="3">
    <source>
        <dbReference type="Proteomes" id="UP001209540"/>
    </source>
</evidence>
<accession>A0AAD5JL24</accession>
<protein>
    <submittedName>
        <fullName evidence="2">Uncharacterized protein</fullName>
    </submittedName>
</protein>
<sequence>MLVPCRKMFSFIISMFSLCTSVTNADNIINDELGSATVRSPKNVLFVDTQIKYIESYPHINNTLLGPEFWSKMNSHNRTVTRRWNDFKSEIIIRTSNYEK</sequence>
<feature type="chain" id="PRO_5042070322" evidence="1">
    <location>
        <begin position="26"/>
        <end position="100"/>
    </location>
</feature>
<comment type="caution">
    <text evidence="2">The sequence shown here is derived from an EMBL/GenBank/DDBJ whole genome shotgun (WGS) entry which is preliminary data.</text>
</comment>
<reference evidence="2" key="2">
    <citation type="submission" date="2023-02" db="EMBL/GenBank/DDBJ databases">
        <authorList>
            <consortium name="DOE Joint Genome Institute"/>
            <person name="Mondo S.J."/>
            <person name="Chang Y."/>
            <person name="Wang Y."/>
            <person name="Ahrendt S."/>
            <person name="Andreopoulos W."/>
            <person name="Barry K."/>
            <person name="Beard J."/>
            <person name="Benny G.L."/>
            <person name="Blankenship S."/>
            <person name="Bonito G."/>
            <person name="Cuomo C."/>
            <person name="Desiro A."/>
            <person name="Gervers K.A."/>
            <person name="Hundley H."/>
            <person name="Kuo A."/>
            <person name="LaButti K."/>
            <person name="Lang B.F."/>
            <person name="Lipzen A."/>
            <person name="O'Donnell K."/>
            <person name="Pangilinan J."/>
            <person name="Reynolds N."/>
            <person name="Sandor L."/>
            <person name="Smith M.W."/>
            <person name="Tsang A."/>
            <person name="Grigoriev I.V."/>
            <person name="Stajich J.E."/>
            <person name="Spatafora J.W."/>
        </authorList>
    </citation>
    <scope>NUCLEOTIDE SEQUENCE</scope>
    <source>
        <strain evidence="2">RSA 2281</strain>
    </source>
</reference>
<feature type="signal peptide" evidence="1">
    <location>
        <begin position="1"/>
        <end position="25"/>
    </location>
</feature>
<proteinExistence type="predicted"/>
<dbReference type="EMBL" id="JAIXMP010000060">
    <property type="protein sequence ID" value="KAI9244374.1"/>
    <property type="molecule type" value="Genomic_DNA"/>
</dbReference>
<name>A0AAD5JL24_9FUNG</name>
<keyword evidence="3" id="KW-1185">Reference proteome</keyword>